<organism evidence="2 3">
    <name type="scientific">Polyporus arcularius HHB13444</name>
    <dbReference type="NCBI Taxonomy" id="1314778"/>
    <lineage>
        <taxon>Eukaryota</taxon>
        <taxon>Fungi</taxon>
        <taxon>Dikarya</taxon>
        <taxon>Basidiomycota</taxon>
        <taxon>Agaricomycotina</taxon>
        <taxon>Agaricomycetes</taxon>
        <taxon>Polyporales</taxon>
        <taxon>Polyporaceae</taxon>
        <taxon>Polyporus</taxon>
    </lineage>
</organism>
<feature type="compositionally biased region" description="Low complexity" evidence="1">
    <location>
        <begin position="208"/>
        <end position="241"/>
    </location>
</feature>
<proteinExistence type="predicted"/>
<reference evidence="2 3" key="1">
    <citation type="journal article" date="2019" name="Nat. Ecol. Evol.">
        <title>Megaphylogeny resolves global patterns of mushroom evolution.</title>
        <authorList>
            <person name="Varga T."/>
            <person name="Krizsan K."/>
            <person name="Foldi C."/>
            <person name="Dima B."/>
            <person name="Sanchez-Garcia M."/>
            <person name="Sanchez-Ramirez S."/>
            <person name="Szollosi G.J."/>
            <person name="Szarkandi J.G."/>
            <person name="Papp V."/>
            <person name="Albert L."/>
            <person name="Andreopoulos W."/>
            <person name="Angelini C."/>
            <person name="Antonin V."/>
            <person name="Barry K.W."/>
            <person name="Bougher N.L."/>
            <person name="Buchanan P."/>
            <person name="Buyck B."/>
            <person name="Bense V."/>
            <person name="Catcheside P."/>
            <person name="Chovatia M."/>
            <person name="Cooper J."/>
            <person name="Damon W."/>
            <person name="Desjardin D."/>
            <person name="Finy P."/>
            <person name="Geml J."/>
            <person name="Haridas S."/>
            <person name="Hughes K."/>
            <person name="Justo A."/>
            <person name="Karasinski D."/>
            <person name="Kautmanova I."/>
            <person name="Kiss B."/>
            <person name="Kocsube S."/>
            <person name="Kotiranta H."/>
            <person name="LaButti K.M."/>
            <person name="Lechner B.E."/>
            <person name="Liimatainen K."/>
            <person name="Lipzen A."/>
            <person name="Lukacs Z."/>
            <person name="Mihaltcheva S."/>
            <person name="Morgado L.N."/>
            <person name="Niskanen T."/>
            <person name="Noordeloos M.E."/>
            <person name="Ohm R.A."/>
            <person name="Ortiz-Santana B."/>
            <person name="Ovrebo C."/>
            <person name="Racz N."/>
            <person name="Riley R."/>
            <person name="Savchenko A."/>
            <person name="Shiryaev A."/>
            <person name="Soop K."/>
            <person name="Spirin V."/>
            <person name="Szebenyi C."/>
            <person name="Tomsovsky M."/>
            <person name="Tulloss R.E."/>
            <person name="Uehling J."/>
            <person name="Grigoriev I.V."/>
            <person name="Vagvolgyi C."/>
            <person name="Papp T."/>
            <person name="Martin F.M."/>
            <person name="Miettinen O."/>
            <person name="Hibbett D.S."/>
            <person name="Nagy L.G."/>
        </authorList>
    </citation>
    <scope>NUCLEOTIDE SEQUENCE [LARGE SCALE GENOMIC DNA]</scope>
    <source>
        <strain evidence="2 3">HHB13444</strain>
    </source>
</reference>
<name>A0A5C3PQC9_9APHY</name>
<sequence>MLHCRDLPGNLAIPWHGLPGSPIPPPDSLKRCAPALWTDSSPPSPSRLCPDLVGTVVVAGDCAAGKLTEAVVASRRPRLRISQAIARDFGKRVPRPVPPGRVVAVSAVGRRVNVSCRKQRAGPPNSNATFLMPVDQVICPSVAFCHEWAQGSTLPLHELALPSWASDPGVLDSHMPQTPSAGPSEVTFAPSTPSASNTLEGASAQPFTRRSVPPTRLRSLSLLFTRPTSSSTDSSRVSQPSLQSFESCAACHDET</sequence>
<dbReference type="InParanoid" id="A0A5C3PQC9"/>
<evidence type="ECO:0000313" key="2">
    <source>
        <dbReference type="EMBL" id="TFK90530.1"/>
    </source>
</evidence>
<evidence type="ECO:0000256" key="1">
    <source>
        <dbReference type="SAM" id="MobiDB-lite"/>
    </source>
</evidence>
<protein>
    <submittedName>
        <fullName evidence="2">Uncharacterized protein</fullName>
    </submittedName>
</protein>
<feature type="compositionally biased region" description="Polar residues" evidence="1">
    <location>
        <begin position="189"/>
        <end position="200"/>
    </location>
</feature>
<feature type="region of interest" description="Disordered" evidence="1">
    <location>
        <begin position="170"/>
        <end position="255"/>
    </location>
</feature>
<gene>
    <name evidence="2" type="ORF">K466DRAFT_381164</name>
</gene>
<evidence type="ECO:0000313" key="3">
    <source>
        <dbReference type="Proteomes" id="UP000308197"/>
    </source>
</evidence>
<dbReference type="Proteomes" id="UP000308197">
    <property type="component" value="Unassembled WGS sequence"/>
</dbReference>
<dbReference type="AlphaFoldDB" id="A0A5C3PQC9"/>
<dbReference type="EMBL" id="ML211043">
    <property type="protein sequence ID" value="TFK90530.1"/>
    <property type="molecule type" value="Genomic_DNA"/>
</dbReference>
<accession>A0A5C3PQC9</accession>
<keyword evidence="3" id="KW-1185">Reference proteome</keyword>